<comment type="caution">
    <text evidence="1">The sequence shown here is derived from an EMBL/GenBank/DDBJ whole genome shotgun (WGS) entry which is preliminary data.</text>
</comment>
<gene>
    <name evidence="1" type="primary">glnA</name>
    <name evidence="1" type="ORF">M3215_04240</name>
</gene>
<evidence type="ECO:0000313" key="1">
    <source>
        <dbReference type="EMBL" id="MCM3735046.1"/>
    </source>
</evidence>
<reference evidence="1" key="1">
    <citation type="submission" date="2022-05" db="EMBL/GenBank/DDBJ databases">
        <title>Comparative Genomics of Spacecraft Associated Microbes.</title>
        <authorList>
            <person name="Tran M.T."/>
            <person name="Wright A."/>
            <person name="Seuylemezian A."/>
            <person name="Eisen J."/>
            <person name="Coil D."/>
        </authorList>
    </citation>
    <scope>NUCLEOTIDE SEQUENCE</scope>
    <source>
        <strain evidence="1">FAIRING 10M-2.2</strain>
    </source>
</reference>
<dbReference type="Proteomes" id="UP001202289">
    <property type="component" value="Unassembled WGS sequence"/>
</dbReference>
<organism evidence="1 2">
    <name type="scientific">Bacillus cytotoxicus</name>
    <dbReference type="NCBI Taxonomy" id="580165"/>
    <lineage>
        <taxon>Bacteria</taxon>
        <taxon>Bacillati</taxon>
        <taxon>Bacillota</taxon>
        <taxon>Bacilli</taxon>
        <taxon>Bacillales</taxon>
        <taxon>Bacillaceae</taxon>
        <taxon>Bacillus</taxon>
        <taxon>Bacillus cereus group</taxon>
    </lineage>
</organism>
<evidence type="ECO:0000313" key="2">
    <source>
        <dbReference type="Proteomes" id="UP001202289"/>
    </source>
</evidence>
<sequence length="444" mass="50115">MAKYTKEDIFRLAKEENVKYIRLQFTDLLGSIKNVEIPVSQLTKALDNKMMFDGSSIEGFVRIEESDMYLYPDLDTWVVFPWTAEKGKVARLICDIYNADGTPFEGDPRNNLKRMLKEMEALGFTDFNLGPEPEFFLFKVDEKGNPTLELNDNGGYFDLAPMDLGENCRRDIVLELEEMGFEIEASHHEVAPGQHEIDFKYANAIKACDDIQTFKLVVKTIARKHGLHATFMPKPLFGVNGSGMHCNLSLFKNGENVFYDQNGDLQLSDDARHFIAGILKHASSFTAVTNPTVNSYKRLVPGYEAPCYVAWSAQNRSPLIRIPASRGVSTRVEVRSVDPAANAYLAMAVLLAAGLDGIKNKLAVPPAVDRNIYVMTPEERENAGIIDLPATLAQALKELKSNEIICGALGEHLLEHFIEAKEIEWDMFRTQVHQWERDQYMTLY</sequence>
<keyword evidence="1" id="KW-0436">Ligase</keyword>
<proteinExistence type="predicted"/>
<keyword evidence="2" id="KW-1185">Reference proteome</keyword>
<protein>
    <submittedName>
        <fullName evidence="1">Type I glutamate--ammonia ligase</fullName>
        <ecNumber evidence="1">6.3.1.2</ecNumber>
    </submittedName>
</protein>
<dbReference type="EC" id="6.3.1.2" evidence="1"/>
<dbReference type="EMBL" id="JAMBOP010000003">
    <property type="protein sequence ID" value="MCM3735046.1"/>
    <property type="molecule type" value="Genomic_DNA"/>
</dbReference>
<name>A0ACC6A2R7_9BACI</name>
<accession>A0ACC6A2R7</accession>